<name>A0A0F9D8R4_9ZZZZ</name>
<dbReference type="EMBL" id="LAZR01029946">
    <property type="protein sequence ID" value="KKL58083.1"/>
    <property type="molecule type" value="Genomic_DNA"/>
</dbReference>
<feature type="non-terminal residue" evidence="1">
    <location>
        <position position="35"/>
    </location>
</feature>
<gene>
    <name evidence="1" type="ORF">LCGC14_2228980</name>
</gene>
<comment type="caution">
    <text evidence="1">The sequence shown here is derived from an EMBL/GenBank/DDBJ whole genome shotgun (WGS) entry which is preliminary data.</text>
</comment>
<organism evidence="1">
    <name type="scientific">marine sediment metagenome</name>
    <dbReference type="NCBI Taxonomy" id="412755"/>
    <lineage>
        <taxon>unclassified sequences</taxon>
        <taxon>metagenomes</taxon>
        <taxon>ecological metagenomes</taxon>
    </lineage>
</organism>
<dbReference type="AlphaFoldDB" id="A0A0F9D8R4"/>
<evidence type="ECO:0000313" key="1">
    <source>
        <dbReference type="EMBL" id="KKL58083.1"/>
    </source>
</evidence>
<protein>
    <submittedName>
        <fullName evidence="1">Uncharacterized protein</fullName>
    </submittedName>
</protein>
<sequence>MSKGVFLTSNDPEVELKIEIWLDSEAKTLIIKDTG</sequence>
<accession>A0A0F9D8R4</accession>
<proteinExistence type="predicted"/>
<reference evidence="1" key="1">
    <citation type="journal article" date="2015" name="Nature">
        <title>Complex archaea that bridge the gap between prokaryotes and eukaryotes.</title>
        <authorList>
            <person name="Spang A."/>
            <person name="Saw J.H."/>
            <person name="Jorgensen S.L."/>
            <person name="Zaremba-Niedzwiedzka K."/>
            <person name="Martijn J."/>
            <person name="Lind A.E."/>
            <person name="van Eijk R."/>
            <person name="Schleper C."/>
            <person name="Guy L."/>
            <person name="Ettema T.J."/>
        </authorList>
    </citation>
    <scope>NUCLEOTIDE SEQUENCE</scope>
</reference>